<dbReference type="NCBIfam" id="NF003555">
    <property type="entry name" value="PRK05218.1"/>
    <property type="match status" value="1"/>
</dbReference>
<name>A0AAD3CMW7_9STRA</name>
<evidence type="ECO:0000313" key="9">
    <source>
        <dbReference type="EMBL" id="GFH48669.1"/>
    </source>
</evidence>
<accession>A0AAD3CMW7</accession>
<dbReference type="GO" id="GO:0070013">
    <property type="term" value="C:intracellular organelle lumen"/>
    <property type="evidence" value="ECO:0007669"/>
    <property type="project" value="UniProtKB-ARBA"/>
</dbReference>
<dbReference type="InterPro" id="IPR020568">
    <property type="entry name" value="Ribosomal_Su5_D2-typ_SF"/>
</dbReference>
<dbReference type="Pfam" id="PF13589">
    <property type="entry name" value="HATPase_c_3"/>
    <property type="match status" value="1"/>
</dbReference>
<dbReference type="InterPro" id="IPR001404">
    <property type="entry name" value="Hsp90_fam"/>
</dbReference>
<evidence type="ECO:0000256" key="6">
    <source>
        <dbReference type="ARBA" id="ARBA00023128"/>
    </source>
</evidence>
<reference evidence="9 10" key="1">
    <citation type="journal article" date="2021" name="Sci. Rep.">
        <title>The genome of the diatom Chaetoceros tenuissimus carries an ancient integrated fragment of an extant virus.</title>
        <authorList>
            <person name="Hongo Y."/>
            <person name="Kimura K."/>
            <person name="Takaki Y."/>
            <person name="Yoshida Y."/>
            <person name="Baba S."/>
            <person name="Kobayashi G."/>
            <person name="Nagasaki K."/>
            <person name="Hano T."/>
            <person name="Tomaru Y."/>
        </authorList>
    </citation>
    <scope>NUCLEOTIDE SEQUENCE [LARGE SCALE GENOMIC DNA]</scope>
    <source>
        <strain evidence="9 10">NIES-3715</strain>
    </source>
</reference>
<dbReference type="HAMAP" id="MF_00505">
    <property type="entry name" value="HSP90"/>
    <property type="match status" value="1"/>
</dbReference>
<dbReference type="Proteomes" id="UP001054902">
    <property type="component" value="Unassembled WGS sequence"/>
</dbReference>
<dbReference type="EMBL" id="BLLK01000029">
    <property type="protein sequence ID" value="GFH48669.1"/>
    <property type="molecule type" value="Genomic_DNA"/>
</dbReference>
<keyword evidence="3 8" id="KW-0547">Nucleotide-binding</keyword>
<dbReference type="InterPro" id="IPR037196">
    <property type="entry name" value="HSP90_C"/>
</dbReference>
<feature type="binding site" evidence="8">
    <location>
        <position position="146"/>
    </location>
    <ligand>
        <name>ATP</name>
        <dbReference type="ChEBI" id="CHEBI:30616"/>
    </ligand>
</feature>
<dbReference type="GO" id="GO:0140662">
    <property type="term" value="F:ATP-dependent protein folding chaperone"/>
    <property type="evidence" value="ECO:0007669"/>
    <property type="project" value="InterPro"/>
</dbReference>
<dbReference type="FunFam" id="3.40.50.11260:FF:000004">
    <property type="entry name" value="Heat shock protein 75 mitochondrial"/>
    <property type="match status" value="1"/>
</dbReference>
<dbReference type="PRINTS" id="PR00775">
    <property type="entry name" value="HEATSHOCK90"/>
</dbReference>
<dbReference type="AlphaFoldDB" id="A0AAD3CMW7"/>
<keyword evidence="10" id="KW-1185">Reference proteome</keyword>
<dbReference type="SUPFAM" id="SSF55874">
    <property type="entry name" value="ATPase domain of HSP90 chaperone/DNA topoisomerase II/histidine kinase"/>
    <property type="match status" value="1"/>
</dbReference>
<dbReference type="FunFam" id="3.30.230.80:FF:000004">
    <property type="entry name" value="Heat shock protein 75 kDa"/>
    <property type="match status" value="1"/>
</dbReference>
<keyword evidence="7" id="KW-0143">Chaperone</keyword>
<feature type="binding site" evidence="8">
    <location>
        <position position="93"/>
    </location>
    <ligand>
        <name>ATP</name>
        <dbReference type="ChEBI" id="CHEBI:30616"/>
    </ligand>
</feature>
<dbReference type="GO" id="GO:0005524">
    <property type="term" value="F:ATP binding"/>
    <property type="evidence" value="ECO:0007669"/>
    <property type="project" value="UniProtKB-KW"/>
</dbReference>
<comment type="subcellular location">
    <subcellularLocation>
        <location evidence="1">Mitochondrion</location>
    </subcellularLocation>
</comment>
<keyword evidence="6" id="KW-0496">Mitochondrion</keyword>
<feature type="binding site" evidence="8">
    <location>
        <begin position="161"/>
        <end position="162"/>
    </location>
    <ligand>
        <name>ATP</name>
        <dbReference type="ChEBI" id="CHEBI:30616"/>
    </ligand>
</feature>
<gene>
    <name evidence="9" type="ORF">CTEN210_05145</name>
</gene>
<comment type="similarity">
    <text evidence="2">Belongs to the heat shock protein 90 family.</text>
</comment>
<dbReference type="PIRSF" id="PIRSF002583">
    <property type="entry name" value="Hsp90"/>
    <property type="match status" value="1"/>
</dbReference>
<evidence type="ECO:0000256" key="4">
    <source>
        <dbReference type="ARBA" id="ARBA00022840"/>
    </source>
</evidence>
<evidence type="ECO:0000256" key="8">
    <source>
        <dbReference type="PIRSR" id="PIRSR002583-1"/>
    </source>
</evidence>
<dbReference type="GO" id="GO:0005739">
    <property type="term" value="C:mitochondrion"/>
    <property type="evidence" value="ECO:0007669"/>
    <property type="project" value="UniProtKB-SubCell"/>
</dbReference>
<keyword evidence="4 8" id="KW-0067">ATP-binding</keyword>
<dbReference type="Pfam" id="PF00183">
    <property type="entry name" value="HSP90"/>
    <property type="match status" value="1"/>
</dbReference>
<dbReference type="Gene3D" id="3.30.230.80">
    <property type="match status" value="1"/>
</dbReference>
<dbReference type="SUPFAM" id="SSF54211">
    <property type="entry name" value="Ribosomal protein S5 domain 2-like"/>
    <property type="match status" value="1"/>
</dbReference>
<dbReference type="FunFam" id="1.20.120.790:FF:000004">
    <property type="entry name" value="Heat shock protein 75 kDa"/>
    <property type="match status" value="1"/>
</dbReference>
<dbReference type="PANTHER" id="PTHR11528">
    <property type="entry name" value="HEAT SHOCK PROTEIN 90 FAMILY MEMBER"/>
    <property type="match status" value="1"/>
</dbReference>
<comment type="caution">
    <text evidence="9">The sequence shown here is derived from an EMBL/GenBank/DDBJ whole genome shotgun (WGS) entry which is preliminary data.</text>
</comment>
<evidence type="ECO:0000256" key="7">
    <source>
        <dbReference type="ARBA" id="ARBA00023186"/>
    </source>
</evidence>
<evidence type="ECO:0000256" key="2">
    <source>
        <dbReference type="ARBA" id="ARBA00008239"/>
    </source>
</evidence>
<dbReference type="InterPro" id="IPR020575">
    <property type="entry name" value="Hsp90_N"/>
</dbReference>
<dbReference type="CDD" id="cd16927">
    <property type="entry name" value="HATPase_Hsp90-like"/>
    <property type="match status" value="1"/>
</dbReference>
<feature type="binding site" evidence="8">
    <location>
        <position position="97"/>
    </location>
    <ligand>
        <name>ATP</name>
        <dbReference type="ChEBI" id="CHEBI:30616"/>
    </ligand>
</feature>
<organism evidence="9 10">
    <name type="scientific">Chaetoceros tenuissimus</name>
    <dbReference type="NCBI Taxonomy" id="426638"/>
    <lineage>
        <taxon>Eukaryota</taxon>
        <taxon>Sar</taxon>
        <taxon>Stramenopiles</taxon>
        <taxon>Ochrophyta</taxon>
        <taxon>Bacillariophyta</taxon>
        <taxon>Coscinodiscophyceae</taxon>
        <taxon>Chaetocerotophycidae</taxon>
        <taxon>Chaetocerotales</taxon>
        <taxon>Chaetocerotaceae</taxon>
        <taxon>Chaetoceros</taxon>
    </lineage>
</organism>
<keyword evidence="5" id="KW-0809">Transit peptide</keyword>
<protein>
    <submittedName>
        <fullName evidence="9">HSP90 domain-containing protein</fullName>
    </submittedName>
</protein>
<dbReference type="InterPro" id="IPR036890">
    <property type="entry name" value="HATPase_C_sf"/>
</dbReference>
<dbReference type="GO" id="GO:0016887">
    <property type="term" value="F:ATP hydrolysis activity"/>
    <property type="evidence" value="ECO:0007669"/>
    <property type="project" value="InterPro"/>
</dbReference>
<sequence>MFLRSAARAIVRKERVHALRALSSLPSSSFSSHLLMQNKPRNEAFTFNINSSQRFSSSVAGEKESLEFQAETKQLLDIVTHSLYTEKEVFLRELISNASDALEKLRHMQTVAQDSECADSEIPLEIRIETDEVNGTISISDTGIGMNRQEMIDHLGTIARSGSKAFMNDLAQKASEGEGADASRGIIGKFGVGFYSVFMVGDKVEVRSKPAFNKDNADPLVWSSSGVGSYEISTLPEDVGQSRGATLVIHLKEDQLQFADEKRVEEVLKKYSNFVNFPIFLNGNRLNTVNAIWADDPKTVTDEQYSEFYKYIAHAFDEPMEKLHYRADAPLDIKALFFVPSFHQEKYGMGRMEPSVSLYSRKVLIEAKSPNILPDWLRFIKGVVDSEDLPLSVSREKAQDSALIAKLKKALTRKFINHLSTMARKNPDKYKGEFYKEYGFFLKEGVCQDYEFQEPLSKLLYYETSKTKNGEISSLDEYVSRCTPEQKDIYYICAPSRELALQSPYLEAFQRAGREVIFVYSAIDDFVMANLEKFQGRKIISVEKGGIDLGDDNDEGQNNGKVKLSQKEADEFCAWFQVTLKDKVSSCRVTNRLASSPAVVTDNESGAMRRMMQLVETQEGPAGAMALPKQQVEINPKHPIIAGLFNMKEKEPDRAKVVAEQIFDNCLIAAGLLDDGRSMLGRLNDIMLYVVKDTK</sequence>
<dbReference type="Gene3D" id="3.40.50.11260">
    <property type="match status" value="1"/>
</dbReference>
<evidence type="ECO:0000256" key="3">
    <source>
        <dbReference type="ARBA" id="ARBA00022741"/>
    </source>
</evidence>
<dbReference type="Gene3D" id="1.20.120.790">
    <property type="entry name" value="Heat shock protein 90, C-terminal domain"/>
    <property type="match status" value="1"/>
</dbReference>
<feature type="binding site" evidence="8">
    <location>
        <position position="141"/>
    </location>
    <ligand>
        <name>ATP</name>
        <dbReference type="ChEBI" id="CHEBI:30616"/>
    </ligand>
</feature>
<dbReference type="Gene3D" id="3.30.565.10">
    <property type="entry name" value="Histidine kinase-like ATPase, C-terminal domain"/>
    <property type="match status" value="1"/>
</dbReference>
<dbReference type="SUPFAM" id="SSF110942">
    <property type="entry name" value="HSP90 C-terminal domain"/>
    <property type="match status" value="1"/>
</dbReference>
<feature type="binding site" evidence="8">
    <location>
        <position position="395"/>
    </location>
    <ligand>
        <name>ATP</name>
        <dbReference type="ChEBI" id="CHEBI:30616"/>
    </ligand>
</feature>
<evidence type="ECO:0000256" key="1">
    <source>
        <dbReference type="ARBA" id="ARBA00004173"/>
    </source>
</evidence>
<proteinExistence type="inferred from homology"/>
<evidence type="ECO:0000256" key="5">
    <source>
        <dbReference type="ARBA" id="ARBA00022946"/>
    </source>
</evidence>
<dbReference type="GO" id="GO:0051082">
    <property type="term" value="F:unfolded protein binding"/>
    <property type="evidence" value="ECO:0007669"/>
    <property type="project" value="InterPro"/>
</dbReference>
<evidence type="ECO:0000313" key="10">
    <source>
        <dbReference type="Proteomes" id="UP001054902"/>
    </source>
</evidence>